<gene>
    <name evidence="4" type="primary">GIN1_41</name>
    <name evidence="4" type="ORF">AAF712_014048</name>
</gene>
<dbReference type="EMBL" id="JBBXMP010000242">
    <property type="protein sequence ID" value="KAL0059206.1"/>
    <property type="molecule type" value="Genomic_DNA"/>
</dbReference>
<dbReference type="Pfam" id="PF04082">
    <property type="entry name" value="Fungal_trans"/>
    <property type="match status" value="1"/>
</dbReference>
<keyword evidence="1" id="KW-0539">Nucleus</keyword>
<feature type="compositionally biased region" description="Polar residues" evidence="2">
    <location>
        <begin position="699"/>
        <end position="712"/>
    </location>
</feature>
<proteinExistence type="predicted"/>
<dbReference type="CDD" id="cd12148">
    <property type="entry name" value="fungal_TF_MHR"/>
    <property type="match status" value="1"/>
</dbReference>
<accession>A0ABR2ZE53</accession>
<dbReference type="Proteomes" id="UP001437256">
    <property type="component" value="Unassembled WGS sequence"/>
</dbReference>
<feature type="compositionally biased region" description="Low complexity" evidence="2">
    <location>
        <begin position="764"/>
        <end position="780"/>
    </location>
</feature>
<evidence type="ECO:0000256" key="2">
    <source>
        <dbReference type="SAM" id="MobiDB-lite"/>
    </source>
</evidence>
<organism evidence="4 5">
    <name type="scientific">Marasmius tenuissimus</name>
    <dbReference type="NCBI Taxonomy" id="585030"/>
    <lineage>
        <taxon>Eukaryota</taxon>
        <taxon>Fungi</taxon>
        <taxon>Dikarya</taxon>
        <taxon>Basidiomycota</taxon>
        <taxon>Agaricomycotina</taxon>
        <taxon>Agaricomycetes</taxon>
        <taxon>Agaricomycetidae</taxon>
        <taxon>Agaricales</taxon>
        <taxon>Marasmiineae</taxon>
        <taxon>Marasmiaceae</taxon>
        <taxon>Marasmius</taxon>
    </lineage>
</organism>
<feature type="region of interest" description="Disordered" evidence="2">
    <location>
        <begin position="861"/>
        <end position="922"/>
    </location>
</feature>
<comment type="caution">
    <text evidence="4">The sequence shown here is derived from an EMBL/GenBank/DDBJ whole genome shotgun (WGS) entry which is preliminary data.</text>
</comment>
<feature type="region of interest" description="Disordered" evidence="2">
    <location>
        <begin position="654"/>
        <end position="739"/>
    </location>
</feature>
<dbReference type="InterPro" id="IPR007219">
    <property type="entry name" value="XnlR_reg_dom"/>
</dbReference>
<name>A0ABR2ZE53_9AGAR</name>
<evidence type="ECO:0000313" key="4">
    <source>
        <dbReference type="EMBL" id="KAL0059206.1"/>
    </source>
</evidence>
<protein>
    <submittedName>
        <fullName evidence="4">Gypsy retrotransposon integrase-like protein 1</fullName>
    </submittedName>
</protein>
<feature type="compositionally biased region" description="Polar residues" evidence="2">
    <location>
        <begin position="660"/>
        <end position="673"/>
    </location>
</feature>
<reference evidence="4 5" key="1">
    <citation type="submission" date="2024-05" db="EMBL/GenBank/DDBJ databases">
        <title>A draft genome resource for the thread blight pathogen Marasmius tenuissimus strain MS-2.</title>
        <authorList>
            <person name="Yulfo-Soto G.E."/>
            <person name="Baruah I.K."/>
            <person name="Amoako-Attah I."/>
            <person name="Bukari Y."/>
            <person name="Meinhardt L.W."/>
            <person name="Bailey B.A."/>
            <person name="Cohen S.P."/>
        </authorList>
    </citation>
    <scope>NUCLEOTIDE SEQUENCE [LARGE SCALE GENOMIC DNA]</scope>
    <source>
        <strain evidence="4 5">MS-2</strain>
    </source>
</reference>
<evidence type="ECO:0000256" key="1">
    <source>
        <dbReference type="ARBA" id="ARBA00023242"/>
    </source>
</evidence>
<feature type="region of interest" description="Disordered" evidence="2">
    <location>
        <begin position="764"/>
        <end position="797"/>
    </location>
</feature>
<keyword evidence="5" id="KW-1185">Reference proteome</keyword>
<dbReference type="PANTHER" id="PTHR46910">
    <property type="entry name" value="TRANSCRIPTION FACTOR PDR1"/>
    <property type="match status" value="1"/>
</dbReference>
<dbReference type="InterPro" id="IPR050987">
    <property type="entry name" value="AtrR-like"/>
</dbReference>
<dbReference type="PANTHER" id="PTHR46910:SF38">
    <property type="entry name" value="ZN(2)-C6 FUNGAL-TYPE DOMAIN-CONTAINING PROTEIN"/>
    <property type="match status" value="1"/>
</dbReference>
<evidence type="ECO:0000313" key="5">
    <source>
        <dbReference type="Proteomes" id="UP001437256"/>
    </source>
</evidence>
<feature type="compositionally biased region" description="Polar residues" evidence="2">
    <location>
        <begin position="876"/>
        <end position="900"/>
    </location>
</feature>
<evidence type="ECO:0000259" key="3">
    <source>
        <dbReference type="SMART" id="SM00906"/>
    </source>
</evidence>
<feature type="domain" description="Xylanolytic transcriptional activator regulatory" evidence="3">
    <location>
        <begin position="337"/>
        <end position="409"/>
    </location>
</feature>
<sequence length="922" mass="101954">MTVMRSQKEEEVRGLVMDAGGKRFDDRDAQTVLPAISSALTLKILRDGDTPKSWSFASFCALWIAHNQYNSYVEALENRVKKMENFIRQFREDAPSGSISSFSLRDAPEAQREKVFDACIQLIASWDSTFPDTQENKEIWEEENQELALSDQVAKHSTNGRYFGRSSELMLIRSVIDYKTGRSSDILDFSPHTFGRPEFWVPTEWQQNLETSPSLAFNFPEDDLLQSLIDIYFKTTNVIYPLLHRPTFERDVAAGLHHQNTAFGVVVLLVCANGSRFSSDPRVLAKGVQSTLSSGWDWFSQVQSFRPAFSTTPALYDLQMCALSCMFMKGTAAPHSHWTLAGIGIRLAVDIGIHRRSVSGRWSVHDELLKRAFWCLLCLDFYSSATLGKPVSLHDEDFDQDLPMECDDEYWENPDPDLAFKQPPGTVSYVTHFNSFIKLMRILAMVLRVNYTSSKSELLTGFSGPQWDQRAVAMFDSSLNQWVDSLPHCLRWDPAQENDLLLNQSAHLYSHYYQLQIYVHRPYIAPSKQRARVPFPSLAICTNAARSCSHVVEVLRLRKGFALPWVASPAFTSGIILLLNIWGGKRSGWSNDPDKEMAEVHKCMKCLRDCEGQWVGAGQTWSVCVALFSDKIPDGLLFSRDILYQLASVGELPVPVPTPESLNSPEYQGSLGSPTLEVKGSPGSATMCSTPPSRAASKPNGSPSTLGLTPSPRQSHPQRHAQSQRHARQHSHSQPNANQQQLFSLPVRSDELGRLPVHGQLNYINGNNSRYGSSRSSTSTLPSAPRTDTNGGLGSQGYWFTPMSAAATGSPGSGNTDELMENIFATEAPVLMDLVGLSGGYPTWADVDLFGAPGFTSGHGGGGDGGINGHDHGGMLSSSHMAPSASGYSQHQPDNQQLHSPQPPPPNGWHTNQPLAGPSSYM</sequence>
<feature type="compositionally biased region" description="Basic residues" evidence="2">
    <location>
        <begin position="716"/>
        <end position="731"/>
    </location>
</feature>
<feature type="compositionally biased region" description="Polar residues" evidence="2">
    <location>
        <begin position="683"/>
        <end position="692"/>
    </location>
</feature>
<dbReference type="SMART" id="SM00906">
    <property type="entry name" value="Fungal_trans"/>
    <property type="match status" value="1"/>
</dbReference>